<keyword evidence="2" id="KW-0812">Transmembrane</keyword>
<dbReference type="Proteomes" id="UP001226867">
    <property type="component" value="Unassembled WGS sequence"/>
</dbReference>
<feature type="transmembrane region" description="Helical" evidence="2">
    <location>
        <begin position="161"/>
        <end position="183"/>
    </location>
</feature>
<feature type="transmembrane region" description="Helical" evidence="2">
    <location>
        <begin position="34"/>
        <end position="56"/>
    </location>
</feature>
<reference evidence="3 4" key="1">
    <citation type="submission" date="2023-07" db="EMBL/GenBank/DDBJ databases">
        <title>Sorghum-associated microbial communities from plants grown in Nebraska, USA.</title>
        <authorList>
            <person name="Schachtman D."/>
        </authorList>
    </citation>
    <scope>NUCLEOTIDE SEQUENCE [LARGE SCALE GENOMIC DNA]</scope>
    <source>
        <strain evidence="3 4">DS1607</strain>
    </source>
</reference>
<comment type="caution">
    <text evidence="3">The sequence shown here is derived from an EMBL/GenBank/DDBJ whole genome shotgun (WGS) entry which is preliminary data.</text>
</comment>
<dbReference type="RefSeq" id="WP_307688236.1">
    <property type="nucleotide sequence ID" value="NZ_JAUSRO010000002.1"/>
</dbReference>
<feature type="transmembrane region" description="Helical" evidence="2">
    <location>
        <begin position="132"/>
        <end position="154"/>
    </location>
</feature>
<keyword evidence="2" id="KW-0472">Membrane</keyword>
<evidence type="ECO:0000313" key="3">
    <source>
        <dbReference type="EMBL" id="MDP9898419.1"/>
    </source>
</evidence>
<feature type="compositionally biased region" description="Low complexity" evidence="1">
    <location>
        <begin position="381"/>
        <end position="406"/>
    </location>
</feature>
<dbReference type="Pfam" id="PF10129">
    <property type="entry name" value="OpgC_C"/>
    <property type="match status" value="1"/>
</dbReference>
<sequence length="406" mass="45353">MKRLWELDVARGLMLVLMTITHVPSRFTDPVGQPFGFVSAAEGFVLLSAFVSGLVYSRIGYAQGVDVMRRAFWRRALKIYLIQAALLLFVFTVITAVGLRVDHTEIKEMVRYYLAHPHDALTYSLLLVYQPAFLDILPMYILFMLMSPWVIAFAMRHGWQWPIAVSATLWAVAQFGSTQWLYAVVSSRLHVPVPYDETGSFDTFTWQFLWFVGMWMGASRNAPDAQPFTFPRWLLGGAIVVAGFCLGWRHFGPTGQAPFGDDAGLNLLFDKWHLGPLRLVNLAALCIVAIRFGPPLLNRLPWRPRVLEAMGSASLPVFCAHLVAVFLVLSFVGRNNPATSWASDVLLLAVVFCGLYAVAWWVQRREEKEKSEKNDRPGRLTPRTGTPSAAAPAPAPPVTAGSTRRA</sequence>
<proteinExistence type="predicted"/>
<feature type="region of interest" description="Disordered" evidence="1">
    <location>
        <begin position="366"/>
        <end position="406"/>
    </location>
</feature>
<dbReference type="PANTHER" id="PTHR38592:SF3">
    <property type="entry name" value="BLL4819 PROTEIN"/>
    <property type="match status" value="1"/>
</dbReference>
<dbReference type="InterPro" id="IPR014550">
    <property type="entry name" value="UCP028704_OpgC"/>
</dbReference>
<feature type="transmembrane region" description="Helical" evidence="2">
    <location>
        <begin position="345"/>
        <end position="362"/>
    </location>
</feature>
<name>A0ABT9S239_9BURK</name>
<protein>
    <recommendedName>
        <fullName evidence="5">Acyltransferase</fullName>
    </recommendedName>
</protein>
<accession>A0ABT9S239</accession>
<keyword evidence="4" id="KW-1185">Reference proteome</keyword>
<feature type="transmembrane region" description="Helical" evidence="2">
    <location>
        <begin position="313"/>
        <end position="333"/>
    </location>
</feature>
<feature type="transmembrane region" description="Helical" evidence="2">
    <location>
        <begin position="233"/>
        <end position="252"/>
    </location>
</feature>
<dbReference type="PIRSF" id="PIRSF028704">
    <property type="entry name" value="UPC028704"/>
    <property type="match status" value="1"/>
</dbReference>
<feature type="transmembrane region" description="Helical" evidence="2">
    <location>
        <begin position="203"/>
        <end position="221"/>
    </location>
</feature>
<feature type="compositionally biased region" description="Basic and acidic residues" evidence="1">
    <location>
        <begin position="366"/>
        <end position="378"/>
    </location>
</feature>
<dbReference type="EMBL" id="JAUSRO010000002">
    <property type="protein sequence ID" value="MDP9898419.1"/>
    <property type="molecule type" value="Genomic_DNA"/>
</dbReference>
<evidence type="ECO:0000256" key="2">
    <source>
        <dbReference type="SAM" id="Phobius"/>
    </source>
</evidence>
<feature type="transmembrane region" description="Helical" evidence="2">
    <location>
        <begin position="77"/>
        <end position="99"/>
    </location>
</feature>
<dbReference type="PANTHER" id="PTHR38592">
    <property type="entry name" value="BLL4819 PROTEIN"/>
    <property type="match status" value="1"/>
</dbReference>
<gene>
    <name evidence="3" type="ORF">J2W36_000654</name>
</gene>
<feature type="transmembrane region" description="Helical" evidence="2">
    <location>
        <begin position="272"/>
        <end position="292"/>
    </location>
</feature>
<evidence type="ECO:0000256" key="1">
    <source>
        <dbReference type="SAM" id="MobiDB-lite"/>
    </source>
</evidence>
<evidence type="ECO:0000313" key="4">
    <source>
        <dbReference type="Proteomes" id="UP001226867"/>
    </source>
</evidence>
<organism evidence="3 4">
    <name type="scientific">Variovorax ginsengisoli</name>
    <dbReference type="NCBI Taxonomy" id="363844"/>
    <lineage>
        <taxon>Bacteria</taxon>
        <taxon>Pseudomonadati</taxon>
        <taxon>Pseudomonadota</taxon>
        <taxon>Betaproteobacteria</taxon>
        <taxon>Burkholderiales</taxon>
        <taxon>Comamonadaceae</taxon>
        <taxon>Variovorax</taxon>
    </lineage>
</organism>
<feature type="transmembrane region" description="Helical" evidence="2">
    <location>
        <begin position="12"/>
        <end position="28"/>
    </location>
</feature>
<evidence type="ECO:0008006" key="5">
    <source>
        <dbReference type="Google" id="ProtNLM"/>
    </source>
</evidence>
<keyword evidence="2" id="KW-1133">Transmembrane helix</keyword>